<dbReference type="GO" id="GO:0004697">
    <property type="term" value="F:diacylglycerol-dependent serine/threonine kinase activity"/>
    <property type="evidence" value="ECO:0007669"/>
    <property type="project" value="UniProtKB-EC"/>
</dbReference>
<dbReference type="InterPro" id="IPR000719">
    <property type="entry name" value="Prot_kinase_dom"/>
</dbReference>
<dbReference type="AlphaFoldDB" id="A0AAD1WCG3"/>
<dbReference type="Gene3D" id="1.10.510.10">
    <property type="entry name" value="Transferase(Phosphotransferase) domain 1"/>
    <property type="match status" value="1"/>
</dbReference>
<evidence type="ECO:0000256" key="5">
    <source>
        <dbReference type="ARBA" id="ARBA00022679"/>
    </source>
</evidence>
<organism evidence="17 18">
    <name type="scientific">Pelobates cultripes</name>
    <name type="common">Western spadefoot toad</name>
    <dbReference type="NCBI Taxonomy" id="61616"/>
    <lineage>
        <taxon>Eukaryota</taxon>
        <taxon>Metazoa</taxon>
        <taxon>Chordata</taxon>
        <taxon>Craniata</taxon>
        <taxon>Vertebrata</taxon>
        <taxon>Euteleostomi</taxon>
        <taxon>Amphibia</taxon>
        <taxon>Batrachia</taxon>
        <taxon>Anura</taxon>
        <taxon>Pelobatoidea</taxon>
        <taxon>Pelobatidae</taxon>
        <taxon>Pelobates</taxon>
    </lineage>
</organism>
<dbReference type="GO" id="GO:0007165">
    <property type="term" value="P:signal transduction"/>
    <property type="evidence" value="ECO:0007669"/>
    <property type="project" value="InterPro"/>
</dbReference>
<dbReference type="PROSITE" id="PS00107">
    <property type="entry name" value="PROTEIN_KINASE_ATP"/>
    <property type="match status" value="1"/>
</dbReference>
<dbReference type="FunFam" id="3.30.200.20:FF:000474">
    <property type="entry name" value="Serine/threonine-protein kinase N2-like"/>
    <property type="match status" value="1"/>
</dbReference>
<comment type="similarity">
    <text evidence="1">Belongs to the protein kinase superfamily. AGC Ser/Thr protein kinase family. PKC subfamily.</text>
</comment>
<dbReference type="InterPro" id="IPR008271">
    <property type="entry name" value="Ser/Thr_kinase_AS"/>
</dbReference>
<dbReference type="Gene3D" id="2.60.40.150">
    <property type="entry name" value="C2 domain"/>
    <property type="match status" value="1"/>
</dbReference>
<evidence type="ECO:0000256" key="11">
    <source>
        <dbReference type="PROSITE-ProRule" id="PRU01207"/>
    </source>
</evidence>
<feature type="region of interest" description="Disordered" evidence="13">
    <location>
        <begin position="500"/>
        <end position="520"/>
    </location>
</feature>
<dbReference type="PROSITE" id="PS51860">
    <property type="entry name" value="REM_1"/>
    <property type="match status" value="1"/>
</dbReference>
<dbReference type="InterPro" id="IPR017892">
    <property type="entry name" value="Pkinase_C"/>
</dbReference>
<dbReference type="PROSITE" id="PS51285">
    <property type="entry name" value="AGC_KINASE_CTER"/>
    <property type="match status" value="1"/>
</dbReference>
<dbReference type="InterPro" id="IPR035892">
    <property type="entry name" value="C2_domain_sf"/>
</dbReference>
<dbReference type="SMART" id="SM00133">
    <property type="entry name" value="S_TK_X"/>
    <property type="match status" value="1"/>
</dbReference>
<dbReference type="Pfam" id="PF00069">
    <property type="entry name" value="Pkinase"/>
    <property type="match status" value="1"/>
</dbReference>
<evidence type="ECO:0000256" key="12">
    <source>
        <dbReference type="PROSITE-ProRule" id="PRU10141"/>
    </source>
</evidence>
<evidence type="ECO:0000313" key="17">
    <source>
        <dbReference type="EMBL" id="CAH2297370.1"/>
    </source>
</evidence>
<evidence type="ECO:0000259" key="14">
    <source>
        <dbReference type="PROSITE" id="PS50011"/>
    </source>
</evidence>
<dbReference type="Pfam" id="PF00433">
    <property type="entry name" value="Pkinase_C"/>
    <property type="match status" value="1"/>
</dbReference>
<comment type="catalytic activity">
    <reaction evidence="10">
        <text>L-seryl-[protein] + ATP = O-phospho-L-seryl-[protein] + ADP + H(+)</text>
        <dbReference type="Rhea" id="RHEA:17989"/>
        <dbReference type="Rhea" id="RHEA-COMP:9863"/>
        <dbReference type="Rhea" id="RHEA-COMP:11604"/>
        <dbReference type="ChEBI" id="CHEBI:15378"/>
        <dbReference type="ChEBI" id="CHEBI:29999"/>
        <dbReference type="ChEBI" id="CHEBI:30616"/>
        <dbReference type="ChEBI" id="CHEBI:83421"/>
        <dbReference type="ChEBI" id="CHEBI:456216"/>
        <dbReference type="EC" id="2.7.11.13"/>
    </reaction>
</comment>
<keyword evidence="4" id="KW-0597">Phosphoprotein</keyword>
<dbReference type="SMART" id="SM00220">
    <property type="entry name" value="S_TKc"/>
    <property type="match status" value="1"/>
</dbReference>
<keyword evidence="11" id="KW-0175">Coiled coil</keyword>
<proteinExistence type="inferred from homology"/>
<evidence type="ECO:0000256" key="1">
    <source>
        <dbReference type="ARBA" id="ARBA00005490"/>
    </source>
</evidence>
<dbReference type="EMBL" id="OW240916">
    <property type="protein sequence ID" value="CAH2297370.1"/>
    <property type="molecule type" value="Genomic_DNA"/>
</dbReference>
<evidence type="ECO:0000259" key="15">
    <source>
        <dbReference type="PROSITE" id="PS51285"/>
    </source>
</evidence>
<protein>
    <recommendedName>
        <fullName evidence="2">protein kinase C</fullName>
        <ecNumber evidence="2">2.7.11.13</ecNumber>
    </recommendedName>
</protein>
<evidence type="ECO:0000259" key="16">
    <source>
        <dbReference type="PROSITE" id="PS51860"/>
    </source>
</evidence>
<keyword evidence="5" id="KW-0808">Transferase</keyword>
<dbReference type="Proteomes" id="UP001295444">
    <property type="component" value="Chromosome 05"/>
</dbReference>
<dbReference type="SUPFAM" id="SSF46585">
    <property type="entry name" value="HR1 repeat"/>
    <property type="match status" value="1"/>
</dbReference>
<dbReference type="GO" id="GO:0005524">
    <property type="term" value="F:ATP binding"/>
    <property type="evidence" value="ECO:0007669"/>
    <property type="project" value="UniProtKB-UniRule"/>
</dbReference>
<dbReference type="EC" id="2.7.11.13" evidence="2"/>
<gene>
    <name evidence="17" type="ORF">PECUL_23A028844</name>
</gene>
<dbReference type="InterPro" id="IPR017441">
    <property type="entry name" value="Protein_kinase_ATP_BS"/>
</dbReference>
<dbReference type="PROSITE" id="PS50011">
    <property type="entry name" value="PROTEIN_KINASE_DOM"/>
    <property type="match status" value="1"/>
</dbReference>
<accession>A0AAD1WCG3</accession>
<keyword evidence="18" id="KW-1185">Reference proteome</keyword>
<feature type="domain" description="AGC-kinase C-terminal" evidence="15">
    <location>
        <begin position="873"/>
        <end position="938"/>
    </location>
</feature>
<dbReference type="SUPFAM" id="SSF56112">
    <property type="entry name" value="Protein kinase-like (PK-like)"/>
    <property type="match status" value="1"/>
</dbReference>
<evidence type="ECO:0000256" key="7">
    <source>
        <dbReference type="ARBA" id="ARBA00022777"/>
    </source>
</evidence>
<dbReference type="InterPro" id="IPR000961">
    <property type="entry name" value="AGC-kinase_C"/>
</dbReference>
<feature type="domain" description="Protein kinase" evidence="14">
    <location>
        <begin position="575"/>
        <end position="872"/>
    </location>
</feature>
<dbReference type="Gene3D" id="3.30.200.20">
    <property type="entry name" value="Phosphorylase Kinase, domain 1"/>
    <property type="match status" value="1"/>
</dbReference>
<dbReference type="InterPro" id="IPR011072">
    <property type="entry name" value="HR1_rho-bd"/>
</dbReference>
<sequence>MSPEVRRGGRGVGHGKPLQVSCAVRDRQFQVGGLLLVEFRSGGRSRMECPVHVAIVRVSGTQVIDVNEQGAGEHPATPAISTLEKRIEELGHRLVIERAVAEGAKRAIKALDHGMPLVQAQSILQESNEKLDLLKYSLEERVKELPDGHPRKSIATEEMFFDSVETKPIALTDKVRAQLKIDHIPVGSTRWKTVSNQFWNEKFKLELNKSRELELSLYWHDQRSLCATKTLKLEEFLVNRKQELCLQLEPQGTLFIEVTFSSPLIQKSPKLQTIRKFFSKKQKVTIQPAPEEEAAIDIFPLPVLHIECLDTSLPAVDNDTEETIQSALQEDKISENLSLLVADIESVEPTPLAVHIDTDETIQSALEEDIISDSLSLLVADIESVEPTPLAVHIDMEETIQSALEQDIISDSLSLLVADNESVEPTPLAVHVDTEETIQSALEEDIISGSLSLLVADNESVEPTPLAVHIDTEETIQSALEQDIISDSLSLLVADIESVEPSPPTVVTDTEETTQPSPAEDAQIEVTTVTEETIEPAPEDLPIDPVPLPEADVKTLERTSSAGIHQGAWLSLQYFDCLSVLGRGQYGKVLLAEYKPTKTTVALKALKKQRLVAHDQIHRLIYEKNTFQTISSTQHPFLVNLLASFQTEDHVCFVMEYAAGGDLLTNINNNTELFDEPTAVFYAACCVLGLEFLHKNNIAHRDLKMGNIVIDKDGYAKIADFGLSKHGMGYKDRTNTCCGTVEYLAPEVLLREQYTRSIDWWSLGVIIYVMLVLQVKITSFYQLAFLFWKPKSFDVIQSIDDHDNISNYRLNPFSGDDHGQMLYNIVYSEPDYPEYLSDEALSILTSFLNKNPKTRLGARRNGARDVKKHPFFEEIDWIALLHKNVRPPFVPCIAGPKDVSNFDIDFTSQDPCLTPPDELLSKEEQDPFQDFDWVAEWM</sequence>
<keyword evidence="3" id="KW-0723">Serine/threonine-protein kinase</keyword>
<dbReference type="InterPro" id="IPR036274">
    <property type="entry name" value="HR1_rpt_sf"/>
</dbReference>
<dbReference type="Gene3D" id="1.10.287.160">
    <property type="entry name" value="HR1 repeat"/>
    <property type="match status" value="1"/>
</dbReference>
<keyword evidence="7 17" id="KW-0418">Kinase</keyword>
<reference evidence="17" key="1">
    <citation type="submission" date="2022-03" db="EMBL/GenBank/DDBJ databases">
        <authorList>
            <person name="Alioto T."/>
            <person name="Alioto T."/>
            <person name="Gomez Garrido J."/>
        </authorList>
    </citation>
    <scope>NUCLEOTIDE SEQUENCE</scope>
</reference>
<evidence type="ECO:0000256" key="4">
    <source>
        <dbReference type="ARBA" id="ARBA00022553"/>
    </source>
</evidence>
<dbReference type="PROSITE" id="PS00108">
    <property type="entry name" value="PROTEIN_KINASE_ST"/>
    <property type="match status" value="1"/>
</dbReference>
<evidence type="ECO:0000256" key="9">
    <source>
        <dbReference type="ARBA" id="ARBA00047272"/>
    </source>
</evidence>
<feature type="binding site" evidence="12">
    <location>
        <position position="604"/>
    </location>
    <ligand>
        <name>ATP</name>
        <dbReference type="ChEBI" id="CHEBI:30616"/>
    </ligand>
</feature>
<evidence type="ECO:0000256" key="6">
    <source>
        <dbReference type="ARBA" id="ARBA00022741"/>
    </source>
</evidence>
<evidence type="ECO:0000256" key="8">
    <source>
        <dbReference type="ARBA" id="ARBA00022840"/>
    </source>
</evidence>
<evidence type="ECO:0000313" key="18">
    <source>
        <dbReference type="Proteomes" id="UP001295444"/>
    </source>
</evidence>
<comment type="catalytic activity">
    <reaction evidence="9">
        <text>L-threonyl-[protein] + ATP = O-phospho-L-threonyl-[protein] + ADP + H(+)</text>
        <dbReference type="Rhea" id="RHEA:46608"/>
        <dbReference type="Rhea" id="RHEA-COMP:11060"/>
        <dbReference type="Rhea" id="RHEA-COMP:11605"/>
        <dbReference type="ChEBI" id="CHEBI:15378"/>
        <dbReference type="ChEBI" id="CHEBI:30013"/>
        <dbReference type="ChEBI" id="CHEBI:30616"/>
        <dbReference type="ChEBI" id="CHEBI:61977"/>
        <dbReference type="ChEBI" id="CHEBI:456216"/>
        <dbReference type="EC" id="2.7.11.13"/>
    </reaction>
</comment>
<dbReference type="InterPro" id="IPR011009">
    <property type="entry name" value="Kinase-like_dom_sf"/>
</dbReference>
<evidence type="ECO:0000256" key="13">
    <source>
        <dbReference type="SAM" id="MobiDB-lite"/>
    </source>
</evidence>
<dbReference type="Pfam" id="PF02185">
    <property type="entry name" value="HR1"/>
    <property type="match status" value="1"/>
</dbReference>
<name>A0AAD1WCG3_PELCU</name>
<feature type="domain" description="REM-1" evidence="16">
    <location>
        <begin position="73"/>
        <end position="147"/>
    </location>
</feature>
<keyword evidence="6 12" id="KW-0547">Nucleotide-binding</keyword>
<evidence type="ECO:0000256" key="10">
    <source>
        <dbReference type="ARBA" id="ARBA00047470"/>
    </source>
</evidence>
<dbReference type="SMART" id="SM00742">
    <property type="entry name" value="Hr1"/>
    <property type="match status" value="1"/>
</dbReference>
<evidence type="ECO:0000256" key="3">
    <source>
        <dbReference type="ARBA" id="ARBA00022527"/>
    </source>
</evidence>
<evidence type="ECO:0000256" key="2">
    <source>
        <dbReference type="ARBA" id="ARBA00012429"/>
    </source>
</evidence>
<dbReference type="SUPFAM" id="SSF49562">
    <property type="entry name" value="C2 domain (Calcium/lipid-binding domain, CaLB)"/>
    <property type="match status" value="1"/>
</dbReference>
<dbReference type="PANTHER" id="PTHR24351">
    <property type="entry name" value="RIBOSOMAL PROTEIN S6 KINASE"/>
    <property type="match status" value="1"/>
</dbReference>
<keyword evidence="8 12" id="KW-0067">ATP-binding</keyword>